<dbReference type="PROSITE" id="PS51432">
    <property type="entry name" value="AP_NUCLEASE_F2_4"/>
    <property type="match status" value="1"/>
</dbReference>
<evidence type="ECO:0000256" key="7">
    <source>
        <dbReference type="ARBA" id="ARBA00023204"/>
    </source>
</evidence>
<dbReference type="NCBIfam" id="TIGR00587">
    <property type="entry name" value="nfo"/>
    <property type="match status" value="1"/>
</dbReference>
<dbReference type="GO" id="GO:0003906">
    <property type="term" value="F:DNA-(apurinic or apyrimidinic site) endonuclease activity"/>
    <property type="evidence" value="ECO:0007669"/>
    <property type="project" value="TreeGrafter"/>
</dbReference>
<feature type="domain" description="Xylose isomerase-like TIM barrel" evidence="8">
    <location>
        <begin position="245"/>
        <end position="506"/>
    </location>
</feature>
<dbReference type="CDD" id="cd00019">
    <property type="entry name" value="AP2Ec"/>
    <property type="match status" value="1"/>
</dbReference>
<dbReference type="InterPro" id="IPR018246">
    <property type="entry name" value="AP_endonuc_F2_Zn_BS"/>
</dbReference>
<dbReference type="InterPro" id="IPR036237">
    <property type="entry name" value="Xyl_isomerase-like_sf"/>
</dbReference>
<name>A0A2H0UKU0_9BACT</name>
<comment type="caution">
    <text evidence="9">The sequence shown here is derived from an EMBL/GenBank/DDBJ whole genome shotgun (WGS) entry which is preliminary data.</text>
</comment>
<dbReference type="GO" id="GO:0008081">
    <property type="term" value="F:phosphoric diester hydrolase activity"/>
    <property type="evidence" value="ECO:0007669"/>
    <property type="project" value="TreeGrafter"/>
</dbReference>
<dbReference type="GO" id="GO:0008270">
    <property type="term" value="F:zinc ion binding"/>
    <property type="evidence" value="ECO:0007669"/>
    <property type="project" value="InterPro"/>
</dbReference>
<reference evidence="10" key="1">
    <citation type="submission" date="2017-09" db="EMBL/GenBank/DDBJ databases">
        <title>Depth-based differentiation of microbial function through sediment-hosted aquifers and enrichment of novel symbionts in the deep terrestrial subsurface.</title>
        <authorList>
            <person name="Probst A.J."/>
            <person name="Ladd B."/>
            <person name="Jarett J.K."/>
            <person name="Geller-Mcgrath D.E."/>
            <person name="Sieber C.M.K."/>
            <person name="Emerson J.B."/>
            <person name="Anantharaman K."/>
            <person name="Thomas B.C."/>
            <person name="Malmstrom R."/>
            <person name="Stieglmeier M."/>
            <person name="Klingl A."/>
            <person name="Woyke T."/>
            <person name="Ryan C.M."/>
            <person name="Banfield J.F."/>
        </authorList>
    </citation>
    <scope>NUCLEOTIDE SEQUENCE [LARGE SCALE GENOMIC DNA]</scope>
</reference>
<sequence>MALARGTSGETPPFLSGFGAAFAKLGEEVVTYLSPTLLVALAIPVVVGEGVIDGLDDMAVVRDVAASEGVLLTDPGQETSSLVDELARREEGASFCPVVVFPLTSPLPDKVPDGGLVIVEGIVVAWPEVFGNDLCDDRVHRVLVTTTDGVLIQCCASSVLNPLLVDERRRLLSSCAHLVAPCQKTGVCAGEATQCYFYLYYNIFLFENQGWDVWYNGEMAKLGKPLLGAHVSVAGGYENGITAGEAMGAEVIQIFGASPRQWAVKVSSETKVEAFKKQFATSSLQALYLHGAYLVNLGAANPEAWQKSVANLIAHYQIATHLGADGLIFHVGSPNGDDKQQAMDRAIKGMKEVLKKVTRSTSSGQAGKSWLIMENSASHKKLGATPEEMRYMWDGVGSDRVKVCIDTAHAFEAGLIMEYAPAKIKVFLDEWDAAVGLKEIPVLHVNDSKTAAGSNNDRHENIGEGLIGKQGFAHLAREKRMAGKHWILEVPGFDGKGPDKRNLDILKRCVY</sequence>
<evidence type="ECO:0000256" key="1">
    <source>
        <dbReference type="ARBA" id="ARBA00001947"/>
    </source>
</evidence>
<keyword evidence="4" id="KW-0227">DNA damage</keyword>
<evidence type="ECO:0000256" key="2">
    <source>
        <dbReference type="ARBA" id="ARBA00005340"/>
    </source>
</evidence>
<evidence type="ECO:0000256" key="6">
    <source>
        <dbReference type="ARBA" id="ARBA00022833"/>
    </source>
</evidence>
<proteinExistence type="inferred from homology"/>
<dbReference type="InterPro" id="IPR013022">
    <property type="entry name" value="Xyl_isomerase-like_TIM-brl"/>
</dbReference>
<evidence type="ECO:0000313" key="10">
    <source>
        <dbReference type="Proteomes" id="UP000229526"/>
    </source>
</evidence>
<keyword evidence="6" id="KW-0862">Zinc</keyword>
<comment type="similarity">
    <text evidence="2">Belongs to the AP endonuclease 2 family.</text>
</comment>
<dbReference type="GO" id="GO:0003677">
    <property type="term" value="F:DNA binding"/>
    <property type="evidence" value="ECO:0007669"/>
    <property type="project" value="InterPro"/>
</dbReference>
<comment type="cofactor">
    <cofactor evidence="1">
        <name>Zn(2+)</name>
        <dbReference type="ChEBI" id="CHEBI:29105"/>
    </cofactor>
</comment>
<dbReference type="InterPro" id="IPR001719">
    <property type="entry name" value="AP_endonuc_2"/>
</dbReference>
<dbReference type="PANTHER" id="PTHR21445:SF0">
    <property type="entry name" value="APURINIC-APYRIMIDINIC ENDONUCLEASE"/>
    <property type="match status" value="1"/>
</dbReference>
<keyword evidence="7" id="KW-0234">DNA repair</keyword>
<dbReference type="Gene3D" id="3.20.20.150">
    <property type="entry name" value="Divalent-metal-dependent TIM barrel enzymes"/>
    <property type="match status" value="1"/>
</dbReference>
<accession>A0A2H0UKU0</accession>
<gene>
    <name evidence="9" type="ORF">COU11_02220</name>
</gene>
<protein>
    <recommendedName>
        <fullName evidence="8">Xylose isomerase-like TIM barrel domain-containing protein</fullName>
    </recommendedName>
</protein>
<dbReference type="PROSITE" id="PS00731">
    <property type="entry name" value="AP_NUCLEASE_F2_3"/>
    <property type="match status" value="1"/>
</dbReference>
<evidence type="ECO:0000259" key="8">
    <source>
        <dbReference type="Pfam" id="PF01261"/>
    </source>
</evidence>
<keyword evidence="3" id="KW-0479">Metal-binding</keyword>
<keyword evidence="5" id="KW-0378">Hydrolase</keyword>
<evidence type="ECO:0000256" key="4">
    <source>
        <dbReference type="ARBA" id="ARBA00022763"/>
    </source>
</evidence>
<dbReference type="PANTHER" id="PTHR21445">
    <property type="entry name" value="ENDONUCLEASE IV ENDODEOXYRIBONUCLEASE IV"/>
    <property type="match status" value="1"/>
</dbReference>
<evidence type="ECO:0000313" key="9">
    <source>
        <dbReference type="EMBL" id="PIR87023.1"/>
    </source>
</evidence>
<evidence type="ECO:0000256" key="5">
    <source>
        <dbReference type="ARBA" id="ARBA00022801"/>
    </source>
</evidence>
<dbReference type="EMBL" id="PFBD01000020">
    <property type="protein sequence ID" value="PIR87023.1"/>
    <property type="molecule type" value="Genomic_DNA"/>
</dbReference>
<dbReference type="SMART" id="SM00518">
    <property type="entry name" value="AP2Ec"/>
    <property type="match status" value="1"/>
</dbReference>
<dbReference type="SUPFAM" id="SSF51658">
    <property type="entry name" value="Xylose isomerase-like"/>
    <property type="match status" value="1"/>
</dbReference>
<dbReference type="AlphaFoldDB" id="A0A2H0UKU0"/>
<evidence type="ECO:0000256" key="3">
    <source>
        <dbReference type="ARBA" id="ARBA00022723"/>
    </source>
</evidence>
<dbReference type="Pfam" id="PF01261">
    <property type="entry name" value="AP_endonuc_2"/>
    <property type="match status" value="1"/>
</dbReference>
<organism evidence="9 10">
    <name type="scientific">Candidatus Harrisonbacteria bacterium CG10_big_fil_rev_8_21_14_0_10_49_15</name>
    <dbReference type="NCBI Taxonomy" id="1974587"/>
    <lineage>
        <taxon>Bacteria</taxon>
        <taxon>Candidatus Harrisoniibacteriota</taxon>
    </lineage>
</organism>
<dbReference type="GO" id="GO:0006284">
    <property type="term" value="P:base-excision repair"/>
    <property type="evidence" value="ECO:0007669"/>
    <property type="project" value="TreeGrafter"/>
</dbReference>
<dbReference type="Proteomes" id="UP000229526">
    <property type="component" value="Unassembled WGS sequence"/>
</dbReference>